<dbReference type="GO" id="GO:0007265">
    <property type="term" value="P:Ras protein signal transduction"/>
    <property type="evidence" value="ECO:0007669"/>
    <property type="project" value="TreeGrafter"/>
</dbReference>
<accession>A0A168SR93</accession>
<dbReference type="InterPro" id="IPR000651">
    <property type="entry name" value="Ras-like_Gua-exchang_fac_N"/>
</dbReference>
<feature type="region of interest" description="Disordered" evidence="3">
    <location>
        <begin position="257"/>
        <end position="297"/>
    </location>
</feature>
<dbReference type="InParanoid" id="A0A168SR93"/>
<dbReference type="Pfam" id="PF00618">
    <property type="entry name" value="RasGEF_N"/>
    <property type="match status" value="1"/>
</dbReference>
<evidence type="ECO:0000313" key="7">
    <source>
        <dbReference type="Proteomes" id="UP000078561"/>
    </source>
</evidence>
<protein>
    <recommendedName>
        <fullName evidence="8">Ras-GEF domain-containing protein</fullName>
    </recommendedName>
</protein>
<reference evidence="6" key="1">
    <citation type="submission" date="2016-04" db="EMBL/GenBank/DDBJ databases">
        <authorList>
            <person name="Evans L.H."/>
            <person name="Alamgir A."/>
            <person name="Owens N."/>
            <person name="Weber N.D."/>
            <person name="Virtaneva K."/>
            <person name="Barbian K."/>
            <person name="Babar A."/>
            <person name="Rosenke K."/>
        </authorList>
    </citation>
    <scope>NUCLEOTIDE SEQUENCE [LARGE SCALE GENOMIC DNA]</scope>
    <source>
        <strain evidence="6">CBS 101.48</strain>
    </source>
</reference>
<evidence type="ECO:0000256" key="1">
    <source>
        <dbReference type="ARBA" id="ARBA00022658"/>
    </source>
</evidence>
<evidence type="ECO:0008006" key="8">
    <source>
        <dbReference type="Google" id="ProtNLM"/>
    </source>
</evidence>
<dbReference type="CDD" id="cd00155">
    <property type="entry name" value="RasGEF"/>
    <property type="match status" value="1"/>
</dbReference>
<keyword evidence="7" id="KW-1185">Reference proteome</keyword>
<dbReference type="SUPFAM" id="SSF48366">
    <property type="entry name" value="Ras GEF"/>
    <property type="match status" value="1"/>
</dbReference>
<dbReference type="PROSITE" id="PS50212">
    <property type="entry name" value="RASGEF_NTER"/>
    <property type="match status" value="1"/>
</dbReference>
<feature type="compositionally biased region" description="Polar residues" evidence="3">
    <location>
        <begin position="284"/>
        <end position="297"/>
    </location>
</feature>
<dbReference type="PANTHER" id="PTHR23113">
    <property type="entry name" value="GUANINE NUCLEOTIDE EXCHANGE FACTOR"/>
    <property type="match status" value="1"/>
</dbReference>
<dbReference type="SMART" id="SM00147">
    <property type="entry name" value="RasGEF"/>
    <property type="match status" value="1"/>
</dbReference>
<dbReference type="OrthoDB" id="546434at2759"/>
<proteinExistence type="predicted"/>
<feature type="domain" description="Ras-GEF" evidence="4">
    <location>
        <begin position="751"/>
        <end position="1001"/>
    </location>
</feature>
<feature type="region of interest" description="Disordered" evidence="3">
    <location>
        <begin position="595"/>
        <end position="619"/>
    </location>
</feature>
<dbReference type="AlphaFoldDB" id="A0A168SR93"/>
<evidence type="ECO:0000256" key="3">
    <source>
        <dbReference type="SAM" id="MobiDB-lite"/>
    </source>
</evidence>
<dbReference type="InterPro" id="IPR023578">
    <property type="entry name" value="Ras_GEF_dom_sf"/>
</dbReference>
<dbReference type="GO" id="GO:0005886">
    <property type="term" value="C:plasma membrane"/>
    <property type="evidence" value="ECO:0007669"/>
    <property type="project" value="TreeGrafter"/>
</dbReference>
<feature type="compositionally biased region" description="Polar residues" evidence="3">
    <location>
        <begin position="259"/>
        <end position="268"/>
    </location>
</feature>
<dbReference type="EMBL" id="LT554937">
    <property type="protein sequence ID" value="SAM08808.1"/>
    <property type="molecule type" value="Genomic_DNA"/>
</dbReference>
<evidence type="ECO:0000256" key="2">
    <source>
        <dbReference type="PROSITE-ProRule" id="PRU00168"/>
    </source>
</evidence>
<feature type="region of interest" description="Disordered" evidence="3">
    <location>
        <begin position="782"/>
        <end position="810"/>
    </location>
</feature>
<gene>
    <name evidence="6" type="primary">ABSGL_14474.1 scaffold 14663</name>
</gene>
<dbReference type="Gene3D" id="1.20.870.10">
    <property type="entry name" value="Son of sevenless (SoS) protein Chain: S domain 1"/>
    <property type="match status" value="1"/>
</dbReference>
<dbReference type="InterPro" id="IPR036964">
    <property type="entry name" value="RASGEF_cat_dom_sf"/>
</dbReference>
<dbReference type="GO" id="GO:0005085">
    <property type="term" value="F:guanyl-nucleotide exchange factor activity"/>
    <property type="evidence" value="ECO:0007669"/>
    <property type="project" value="UniProtKB-KW"/>
</dbReference>
<sequence length="1004" mass="112123">MPAAICEASTITPSAHELQPGSTLCDGDYSNIDTAQLLRKAEVIGSNSSDLYGYSALSILPHQHKQTINTTSSNTFTEITVVFATPGAGTVVGKSKQTNHIGKLLVNFVCQFLDSWQCDCNRVNVKNKSIVNGAGLLRLDHGLDAMYDDLTTLVNAALMGYNVTQRRSKGAVPDLLIYYHSPRLLFPIPHDEPTKQLPPPSPRILLYEMTIDNSISLQHAFNTFLRRYMNPPSKANGDNQCTGTSVNKTLQAKYDSLDPATTNLTNSKLPPITKSDRQHHPQHAATSSQHTPMSTSASNAEGILHIRTSSTSDENECPPIGFIYAPTSASGGSPTKAHDNITNQVHPPHALSLLSLSLPSSRKITTDNLHNSRRGSKDSNHSLNSVGLTVDSIIDRLLKPEVGHSEEDQIIPIFIIFFRKFMNPYELTSTLIKRFENDISMPVLPTQQQHRIVFIFTTWMTDYWGDFIHHRTREQLDLFMERLSDMTQSTHLSSMQQIIEKLHPILIRPPPLDDPDDSWGRKDTDDDFCNHNKKKDSGYISSYSGIGPDSPTDEMLRLDDTIWSRHLRSPSPPQPQEYKEHRTVACDIRHPPWTTIPPTIPRPVSSGFSSSPTLKDDSTRPILQSTIPVSPPPLTATNTDLPEFAGGLMCMNSWKPHLLASSYSYCGTHLTQPSINSHLHSPLPAAPTFYSTKCLKAALSFSIPSSTPNNNINGLTRTTRVTPGHMIPIASRASYSSASVKFNTTLLLSLSNQEMAEQLTWIESGLFGKIKSREFVRMIWGSHDNKQRPEEDDREDPSNQQQNHPMPITKSGLTASISHFNFVSAWVISMIVTQPNLTKRVALLEKFMAIAVALRDLNNYNTLMAILAGISNAAILRLKQTQEGIKRKKIYKRYQSLEKLMSSDRSHCSYRIALKASFGYPCIPYLGIHSQDLIALAEGNKDVRLDGTIHWDKFRLMGECIMAIIKLQQQKNEYSITPDPMVLAWIAQSQLLTDEVRPQIKHRF</sequence>
<name>A0A168SR93_ABSGL</name>
<feature type="domain" description="N-terminal Ras-GEF" evidence="5">
    <location>
        <begin position="381"/>
        <end position="503"/>
    </location>
</feature>
<dbReference type="Gene3D" id="1.10.840.10">
    <property type="entry name" value="Ras guanine-nucleotide exchange factors catalytic domain"/>
    <property type="match status" value="1"/>
</dbReference>
<dbReference type="Proteomes" id="UP000078561">
    <property type="component" value="Unassembled WGS sequence"/>
</dbReference>
<dbReference type="Pfam" id="PF00617">
    <property type="entry name" value="RasGEF"/>
    <property type="match status" value="1"/>
</dbReference>
<evidence type="ECO:0000259" key="5">
    <source>
        <dbReference type="PROSITE" id="PS50212"/>
    </source>
</evidence>
<evidence type="ECO:0000259" key="4">
    <source>
        <dbReference type="PROSITE" id="PS50009"/>
    </source>
</evidence>
<organism evidence="6">
    <name type="scientific">Absidia glauca</name>
    <name type="common">Pin mould</name>
    <dbReference type="NCBI Taxonomy" id="4829"/>
    <lineage>
        <taxon>Eukaryota</taxon>
        <taxon>Fungi</taxon>
        <taxon>Fungi incertae sedis</taxon>
        <taxon>Mucoromycota</taxon>
        <taxon>Mucoromycotina</taxon>
        <taxon>Mucoromycetes</taxon>
        <taxon>Mucorales</taxon>
        <taxon>Cunninghamellaceae</taxon>
        <taxon>Absidia</taxon>
    </lineage>
</organism>
<dbReference type="PROSITE" id="PS50009">
    <property type="entry name" value="RASGEF_CAT"/>
    <property type="match status" value="1"/>
</dbReference>
<dbReference type="PANTHER" id="PTHR23113:SF348">
    <property type="entry name" value="GUANYL-NUCLEOTIDE EXCHANGE FACTOR RASGEF, PUTATIVE (AFU_ORTHOLOGUE AFUA_1G04700)-RELATED"/>
    <property type="match status" value="1"/>
</dbReference>
<evidence type="ECO:0000313" key="6">
    <source>
        <dbReference type="EMBL" id="SAM08808.1"/>
    </source>
</evidence>
<keyword evidence="1 2" id="KW-0344">Guanine-nucleotide releasing factor</keyword>
<dbReference type="STRING" id="4829.A0A168SR93"/>
<dbReference type="InterPro" id="IPR008937">
    <property type="entry name" value="Ras-like_GEF"/>
</dbReference>
<dbReference type="InterPro" id="IPR001895">
    <property type="entry name" value="RASGEF_cat_dom"/>
</dbReference>